<sequence>MLTKSTSRVITANGLYLTAFGLYFIYAFFATSMYNDFLPVRFDLLVLAIVAPLLLVKIIVFDHYRFGQWLLLLAIFAISLLSARTSGRYVLIAVTLLILGARQVPFNEIAKTALFLGVLTLGLIVLSAQFELIPNLQFIRDGAYRNSFGIQYPTDFAAHIFYLLLTYAVVKQGHFKWFDYLISLFAAWFIDVYCDVRLDVILIILLLIVLLIYQLILKGVKPAIWVGKLSVAAMFVCTLLSLGLSYFYSPKIKWLAQLNQLLSSRLRLGRLALDRYQPQLLGQVVHVNGWGGSQGIKQFMNNVANKEYFYIDSAYLNTLLTFGIIVSLILLIAYTWFAWRQVQQQNYLLPLIIAVTAISCIVDQHLLDISYNIFILALLADTKTLQQPTVIWKRGIL</sequence>
<evidence type="ECO:0000313" key="2">
    <source>
        <dbReference type="EMBL" id="KRM95236.1"/>
    </source>
</evidence>
<feature type="transmembrane region" description="Helical" evidence="1">
    <location>
        <begin position="66"/>
        <end position="83"/>
    </location>
</feature>
<dbReference type="RefSeq" id="WP_057874514.1">
    <property type="nucleotide sequence ID" value="NZ_AYYI01000074.1"/>
</dbReference>
<dbReference type="OrthoDB" id="2085113at2"/>
<name>A0A0R2D035_9LACO</name>
<keyword evidence="3" id="KW-1185">Reference proteome</keyword>
<feature type="transmembrane region" description="Helical" evidence="1">
    <location>
        <begin position="348"/>
        <end position="367"/>
    </location>
</feature>
<feature type="transmembrane region" description="Helical" evidence="1">
    <location>
        <begin position="314"/>
        <end position="336"/>
    </location>
</feature>
<feature type="transmembrane region" description="Helical" evidence="1">
    <location>
        <begin position="113"/>
        <end position="130"/>
    </location>
</feature>
<dbReference type="PATRIC" id="fig|1423796.3.peg.2259"/>
<feature type="transmembrane region" description="Helical" evidence="1">
    <location>
        <begin position="177"/>
        <end position="194"/>
    </location>
</feature>
<evidence type="ECO:0000256" key="1">
    <source>
        <dbReference type="SAM" id="Phobius"/>
    </source>
</evidence>
<keyword evidence="1" id="KW-0472">Membrane</keyword>
<dbReference type="Proteomes" id="UP000051638">
    <property type="component" value="Unassembled WGS sequence"/>
</dbReference>
<feature type="transmembrane region" description="Helical" evidence="1">
    <location>
        <begin position="89"/>
        <end position="106"/>
    </location>
</feature>
<dbReference type="EMBL" id="AYYI01000074">
    <property type="protein sequence ID" value="KRM95236.1"/>
    <property type="molecule type" value="Genomic_DNA"/>
</dbReference>
<protein>
    <recommendedName>
        <fullName evidence="4">Polysaccharide polymerase</fullName>
    </recommendedName>
</protein>
<dbReference type="AlphaFoldDB" id="A0A0R2D035"/>
<feature type="transmembrane region" description="Helical" evidence="1">
    <location>
        <begin position="200"/>
        <end position="217"/>
    </location>
</feature>
<feature type="transmembrane region" description="Helical" evidence="1">
    <location>
        <begin position="150"/>
        <end position="170"/>
    </location>
</feature>
<reference evidence="2 3" key="1">
    <citation type="journal article" date="2015" name="Genome Announc.">
        <title>Expanding the biotechnology potential of lactobacilli through comparative genomics of 213 strains and associated genera.</title>
        <authorList>
            <person name="Sun Z."/>
            <person name="Harris H.M."/>
            <person name="McCann A."/>
            <person name="Guo C."/>
            <person name="Argimon S."/>
            <person name="Zhang W."/>
            <person name="Yang X."/>
            <person name="Jeffery I.B."/>
            <person name="Cooney J.C."/>
            <person name="Kagawa T.F."/>
            <person name="Liu W."/>
            <person name="Song Y."/>
            <person name="Salvetti E."/>
            <person name="Wrobel A."/>
            <person name="Rasinkangas P."/>
            <person name="Parkhill J."/>
            <person name="Rea M.C."/>
            <person name="O'Sullivan O."/>
            <person name="Ritari J."/>
            <person name="Douillard F.P."/>
            <person name="Paul Ross R."/>
            <person name="Yang R."/>
            <person name="Briner A.E."/>
            <person name="Felis G.E."/>
            <person name="de Vos W.M."/>
            <person name="Barrangou R."/>
            <person name="Klaenhammer T.R."/>
            <person name="Caufield P.W."/>
            <person name="Cui Y."/>
            <person name="Zhang H."/>
            <person name="O'Toole P.W."/>
        </authorList>
    </citation>
    <scope>NUCLEOTIDE SEQUENCE [LARGE SCALE GENOMIC DNA]</scope>
    <source>
        <strain evidence="2 3">DSM 20253</strain>
    </source>
</reference>
<feature type="transmembrane region" description="Helical" evidence="1">
    <location>
        <begin position="12"/>
        <end position="34"/>
    </location>
</feature>
<gene>
    <name evidence="2" type="ORF">FC24_GL002226</name>
</gene>
<keyword evidence="1" id="KW-0812">Transmembrane</keyword>
<feature type="transmembrane region" description="Helical" evidence="1">
    <location>
        <begin position="40"/>
        <end position="59"/>
    </location>
</feature>
<proteinExistence type="predicted"/>
<evidence type="ECO:0000313" key="3">
    <source>
        <dbReference type="Proteomes" id="UP000051638"/>
    </source>
</evidence>
<keyword evidence="1" id="KW-1133">Transmembrane helix</keyword>
<organism evidence="2 3">
    <name type="scientific">Loigolactobacillus rennini DSM 20253</name>
    <dbReference type="NCBI Taxonomy" id="1423796"/>
    <lineage>
        <taxon>Bacteria</taxon>
        <taxon>Bacillati</taxon>
        <taxon>Bacillota</taxon>
        <taxon>Bacilli</taxon>
        <taxon>Lactobacillales</taxon>
        <taxon>Lactobacillaceae</taxon>
        <taxon>Loigolactobacillus</taxon>
    </lineage>
</organism>
<accession>A0A0R2D035</accession>
<dbReference type="STRING" id="1423796.FC24_GL002226"/>
<comment type="caution">
    <text evidence="2">The sequence shown here is derived from an EMBL/GenBank/DDBJ whole genome shotgun (WGS) entry which is preliminary data.</text>
</comment>
<feature type="transmembrane region" description="Helical" evidence="1">
    <location>
        <begin position="229"/>
        <end position="248"/>
    </location>
</feature>
<evidence type="ECO:0008006" key="4">
    <source>
        <dbReference type="Google" id="ProtNLM"/>
    </source>
</evidence>